<protein>
    <recommendedName>
        <fullName evidence="4">PEP-CTERM protein-sorting domain-containing protein</fullName>
    </recommendedName>
</protein>
<feature type="signal peptide" evidence="1">
    <location>
        <begin position="1"/>
        <end position="29"/>
    </location>
</feature>
<dbReference type="AlphaFoldDB" id="A3IWQ7"/>
<sequence length="285" mass="31322">MNQPKLWKTLAIAGFAGSAALAVTPSAQAVVTYNCPTAALGYCTLADLYAGSTIQADDKLFSMFNFENVNTGGVNANNIRVTGFMDNDTTPEYDPGLKFEDFGDILNGTGFGEWDTRRTGPGSIIDYHFSYKVEVTDPSQYITDNYLKEFESELILPTEPTSNARAEVHEFVFEDQDFLNPAIGNDPIDGGMKNEKDVLHEFDSDTGEFVEKRLDKLDFQTPYKQLFIFKEVTAESFGIGPNVSYGVVNSFEQSFSQTKAPEPGTIFGLLAVSGLGVAAKRKKQK</sequence>
<dbReference type="NCBIfam" id="TIGR02595">
    <property type="entry name" value="PEP_CTERM"/>
    <property type="match status" value="1"/>
</dbReference>
<proteinExistence type="predicted"/>
<gene>
    <name evidence="2" type="ORF">CY0110_00800</name>
</gene>
<evidence type="ECO:0000313" key="2">
    <source>
        <dbReference type="EMBL" id="EAZ89112.1"/>
    </source>
</evidence>
<organism evidence="2 3">
    <name type="scientific">Crocosphaera chwakensis CCY0110</name>
    <dbReference type="NCBI Taxonomy" id="391612"/>
    <lineage>
        <taxon>Bacteria</taxon>
        <taxon>Bacillati</taxon>
        <taxon>Cyanobacteriota</taxon>
        <taxon>Cyanophyceae</taxon>
        <taxon>Oscillatoriophycideae</taxon>
        <taxon>Chroococcales</taxon>
        <taxon>Aphanothecaceae</taxon>
        <taxon>Crocosphaera</taxon>
        <taxon>Crocosphaera chwakensis</taxon>
    </lineage>
</organism>
<keyword evidence="1" id="KW-0732">Signal</keyword>
<evidence type="ECO:0008006" key="4">
    <source>
        <dbReference type="Google" id="ProtNLM"/>
    </source>
</evidence>
<evidence type="ECO:0000256" key="1">
    <source>
        <dbReference type="SAM" id="SignalP"/>
    </source>
</evidence>
<dbReference type="Proteomes" id="UP000003781">
    <property type="component" value="Unassembled WGS sequence"/>
</dbReference>
<feature type="chain" id="PRO_5002653399" description="PEP-CTERM protein-sorting domain-containing protein" evidence="1">
    <location>
        <begin position="30"/>
        <end position="285"/>
    </location>
</feature>
<comment type="caution">
    <text evidence="2">The sequence shown here is derived from an EMBL/GenBank/DDBJ whole genome shotgun (WGS) entry which is preliminary data.</text>
</comment>
<keyword evidence="3" id="KW-1185">Reference proteome</keyword>
<name>A3IWQ7_9CHRO</name>
<dbReference type="EMBL" id="AAXW01000054">
    <property type="protein sequence ID" value="EAZ89112.1"/>
    <property type="molecule type" value="Genomic_DNA"/>
</dbReference>
<reference evidence="2 3" key="1">
    <citation type="submission" date="2007-03" db="EMBL/GenBank/DDBJ databases">
        <authorList>
            <person name="Stal L."/>
            <person name="Ferriera S."/>
            <person name="Johnson J."/>
            <person name="Kravitz S."/>
            <person name="Beeson K."/>
            <person name="Sutton G."/>
            <person name="Rogers Y.-H."/>
            <person name="Friedman R."/>
            <person name="Frazier M."/>
            <person name="Venter J.C."/>
        </authorList>
    </citation>
    <scope>NUCLEOTIDE SEQUENCE [LARGE SCALE GENOMIC DNA]</scope>
    <source>
        <strain evidence="2 3">CCY0110</strain>
    </source>
</reference>
<dbReference type="InterPro" id="IPR013424">
    <property type="entry name" value="Ice-binding_C"/>
</dbReference>
<accession>A3IWQ7</accession>
<evidence type="ECO:0000313" key="3">
    <source>
        <dbReference type="Proteomes" id="UP000003781"/>
    </source>
</evidence>